<dbReference type="RefSeq" id="WP_143117738.1">
    <property type="nucleotide sequence ID" value="NZ_FOZK01000004.1"/>
</dbReference>
<dbReference type="AlphaFoldDB" id="A0A1I6M1X0"/>
<dbReference type="Proteomes" id="UP000199062">
    <property type="component" value="Unassembled WGS sequence"/>
</dbReference>
<gene>
    <name evidence="2" type="ORF">SAMN05216559_3567</name>
</gene>
<dbReference type="EMBL" id="FOZK01000004">
    <property type="protein sequence ID" value="SFS09706.1"/>
    <property type="molecule type" value="Genomic_DNA"/>
</dbReference>
<evidence type="ECO:0000313" key="2">
    <source>
        <dbReference type="EMBL" id="SFS09706.1"/>
    </source>
</evidence>
<feature type="transmembrane region" description="Helical" evidence="1">
    <location>
        <begin position="90"/>
        <end position="114"/>
    </location>
</feature>
<reference evidence="2 3" key="1">
    <citation type="submission" date="2016-10" db="EMBL/GenBank/DDBJ databases">
        <authorList>
            <person name="de Groot N.N."/>
        </authorList>
    </citation>
    <scope>NUCLEOTIDE SEQUENCE [LARGE SCALE GENOMIC DNA]</scope>
    <source>
        <strain evidence="2 3">CGMCC 1.10457</strain>
    </source>
</reference>
<name>A0A1I6M1X0_9EURY</name>
<organism evidence="2 3">
    <name type="scientific">Halomicrobium zhouii</name>
    <dbReference type="NCBI Taxonomy" id="767519"/>
    <lineage>
        <taxon>Archaea</taxon>
        <taxon>Methanobacteriati</taxon>
        <taxon>Methanobacteriota</taxon>
        <taxon>Stenosarchaea group</taxon>
        <taxon>Halobacteria</taxon>
        <taxon>Halobacteriales</taxon>
        <taxon>Haloarculaceae</taxon>
        <taxon>Halomicrobium</taxon>
    </lineage>
</organism>
<protein>
    <submittedName>
        <fullName evidence="2">Uncharacterized protein</fullName>
    </submittedName>
</protein>
<sequence length="118" mass="12046">MALVGVLAAARLGGLLAPVEVVRLVDLVPSIRSDAATVVGIPRSRFVGLVGLLGPVLTVDPSLTFRLRDELAGLGVARRQPPALLPLGRLLLLVVVPVLVVPVLLVTASGLVVLGGVV</sequence>
<keyword evidence="1" id="KW-0472">Membrane</keyword>
<evidence type="ECO:0000313" key="3">
    <source>
        <dbReference type="Proteomes" id="UP000199062"/>
    </source>
</evidence>
<accession>A0A1I6M1X0</accession>
<keyword evidence="1" id="KW-0812">Transmembrane</keyword>
<proteinExistence type="predicted"/>
<keyword evidence="3" id="KW-1185">Reference proteome</keyword>
<evidence type="ECO:0000256" key="1">
    <source>
        <dbReference type="SAM" id="Phobius"/>
    </source>
</evidence>
<keyword evidence="1" id="KW-1133">Transmembrane helix</keyword>